<dbReference type="InterPro" id="IPR006680">
    <property type="entry name" value="Amidohydro-rel"/>
</dbReference>
<protein>
    <submittedName>
        <fullName evidence="8">Dihydroorotase</fullName>
    </submittedName>
</protein>
<keyword evidence="4" id="KW-0479">Metal-binding</keyword>
<evidence type="ECO:0000256" key="6">
    <source>
        <dbReference type="SAM" id="MobiDB-lite"/>
    </source>
</evidence>
<dbReference type="GO" id="GO:0005737">
    <property type="term" value="C:cytoplasm"/>
    <property type="evidence" value="ECO:0007669"/>
    <property type="project" value="TreeGrafter"/>
</dbReference>
<reference evidence="9" key="1">
    <citation type="submission" date="2016-10" db="EMBL/GenBank/DDBJ databases">
        <authorList>
            <person name="Varghese N."/>
            <person name="Submissions S."/>
        </authorList>
    </citation>
    <scope>NUCLEOTIDE SEQUENCE [LARGE SCALE GENOMIC DNA]</scope>
    <source>
        <strain evidence="9">DSM 46732</strain>
    </source>
</reference>
<organism evidence="8 9">
    <name type="scientific">Actinopolyspora xinjiangensis</name>
    <dbReference type="NCBI Taxonomy" id="405564"/>
    <lineage>
        <taxon>Bacteria</taxon>
        <taxon>Bacillati</taxon>
        <taxon>Actinomycetota</taxon>
        <taxon>Actinomycetes</taxon>
        <taxon>Actinopolysporales</taxon>
        <taxon>Actinopolysporaceae</taxon>
        <taxon>Actinopolyspora</taxon>
    </lineage>
</organism>
<dbReference type="EMBL" id="FNJR01000017">
    <property type="protein sequence ID" value="SDP95285.1"/>
    <property type="molecule type" value="Genomic_DNA"/>
</dbReference>
<dbReference type="InterPro" id="IPR032466">
    <property type="entry name" value="Metal_Hydrolase"/>
</dbReference>
<dbReference type="GO" id="GO:0004038">
    <property type="term" value="F:allantoinase activity"/>
    <property type="evidence" value="ECO:0007669"/>
    <property type="project" value="TreeGrafter"/>
</dbReference>
<comment type="cofactor">
    <cofactor evidence="1">
        <name>Zn(2+)</name>
        <dbReference type="ChEBI" id="CHEBI:29105"/>
    </cofactor>
</comment>
<sequence length="526" mass="58145">MAELKELAGQIDTENYDLVIHGGTVVTHRDVRPADLGIRNGRIVAVLPPESATSAYEFLNAKGKYVLPGMIDSHVHFRTPGMTNKETWQHGSRAAVSGGITTVMDMPNTEPPMFTPADAHFKHGIISGGSLVDFRFHAGVDPRNVGGVGAFAPEEANSAKAFLTSHHTASHVLRDRESLEELFRVSAERDLRLLFHAEHDAIFSMLDRWHGEPREYRDYEAHRPRSGAIVAVAGLIELVRRYGVSAHIVHVSSKEEVDMLSAAAAEGLPITFEVTTHHLSFTANDTERCGARIRLSPAIRDKADQDRLWSAVINGEAMTVGSDHAPHPEECKMLLPHEAPPGLPGTQELFHALFNGLRSRLPEHDTEDLLRICSRVLSDGPARKFGLLGRKGRIAAGYDADLVIFDPSHRWSLNHSSIQSLCGWSAYQGWIFTGVVERTIRRGETVFERTAEGEMRFGEPNGTWLPLGRYENSTPSKTNDDQEESIREAPTGSSEKILPPASSTDKEILEQSHPPINGKRLAKEFR</sequence>
<evidence type="ECO:0000256" key="5">
    <source>
        <dbReference type="ARBA" id="ARBA00022801"/>
    </source>
</evidence>
<evidence type="ECO:0000256" key="2">
    <source>
        <dbReference type="ARBA" id="ARBA00002368"/>
    </source>
</evidence>
<feature type="region of interest" description="Disordered" evidence="6">
    <location>
        <begin position="462"/>
        <end position="526"/>
    </location>
</feature>
<dbReference type="PROSITE" id="PS00483">
    <property type="entry name" value="DIHYDROOROTASE_2"/>
    <property type="match status" value="1"/>
</dbReference>
<dbReference type="Pfam" id="PF01979">
    <property type="entry name" value="Amidohydro_1"/>
    <property type="match status" value="1"/>
</dbReference>
<dbReference type="GO" id="GO:0046872">
    <property type="term" value="F:metal ion binding"/>
    <property type="evidence" value="ECO:0007669"/>
    <property type="project" value="UniProtKB-KW"/>
</dbReference>
<accession>A0A1H0WXX9</accession>
<evidence type="ECO:0000259" key="7">
    <source>
        <dbReference type="Pfam" id="PF01979"/>
    </source>
</evidence>
<feature type="compositionally biased region" description="Basic and acidic residues" evidence="6">
    <location>
        <begin position="478"/>
        <end position="487"/>
    </location>
</feature>
<dbReference type="AlphaFoldDB" id="A0A1H0WXX9"/>
<dbReference type="Proteomes" id="UP000199497">
    <property type="component" value="Unassembled WGS sequence"/>
</dbReference>
<gene>
    <name evidence="8" type="ORF">SAMN04487905_11745</name>
</gene>
<dbReference type="Gene3D" id="2.30.40.10">
    <property type="entry name" value="Urease, subunit C, domain 1"/>
    <property type="match status" value="1"/>
</dbReference>
<dbReference type="InterPro" id="IPR011059">
    <property type="entry name" value="Metal-dep_hydrolase_composite"/>
</dbReference>
<evidence type="ECO:0000256" key="3">
    <source>
        <dbReference type="ARBA" id="ARBA00010286"/>
    </source>
</evidence>
<keyword evidence="5" id="KW-0378">Hydrolase</keyword>
<dbReference type="InterPro" id="IPR002195">
    <property type="entry name" value="Dihydroorotase_CS"/>
</dbReference>
<name>A0A1H0WXX9_9ACTN</name>
<comment type="similarity">
    <text evidence="3">Belongs to the metallo-dependent hydrolases superfamily. DHOase family. Class I DHOase subfamily.</text>
</comment>
<feature type="domain" description="Amidohydrolase-related" evidence="7">
    <location>
        <begin position="65"/>
        <end position="446"/>
    </location>
</feature>
<dbReference type="RefSeq" id="WP_092604388.1">
    <property type="nucleotide sequence ID" value="NZ_FNJR01000017.1"/>
</dbReference>
<dbReference type="SUPFAM" id="SSF51556">
    <property type="entry name" value="Metallo-dependent hydrolases"/>
    <property type="match status" value="1"/>
</dbReference>
<dbReference type="InterPro" id="IPR050138">
    <property type="entry name" value="DHOase/Allantoinase_Hydrolase"/>
</dbReference>
<dbReference type="PANTHER" id="PTHR43668:SF2">
    <property type="entry name" value="ALLANTOINASE"/>
    <property type="match status" value="1"/>
</dbReference>
<proteinExistence type="inferred from homology"/>
<dbReference type="PROSITE" id="PS00482">
    <property type="entry name" value="DIHYDROOROTASE_1"/>
    <property type="match status" value="1"/>
</dbReference>
<dbReference type="OrthoDB" id="9775759at2"/>
<evidence type="ECO:0000313" key="8">
    <source>
        <dbReference type="EMBL" id="SDP95285.1"/>
    </source>
</evidence>
<evidence type="ECO:0000256" key="1">
    <source>
        <dbReference type="ARBA" id="ARBA00001947"/>
    </source>
</evidence>
<comment type="function">
    <text evidence="2">Catalyzes the reversible cyclization of carbamoyl aspartate to dihydroorotate.</text>
</comment>
<dbReference type="SUPFAM" id="SSF51338">
    <property type="entry name" value="Composite domain of metallo-dependent hydrolases"/>
    <property type="match status" value="1"/>
</dbReference>
<evidence type="ECO:0000256" key="4">
    <source>
        <dbReference type="ARBA" id="ARBA00022723"/>
    </source>
</evidence>
<dbReference type="Gene3D" id="3.20.20.140">
    <property type="entry name" value="Metal-dependent hydrolases"/>
    <property type="match status" value="1"/>
</dbReference>
<dbReference type="PANTHER" id="PTHR43668">
    <property type="entry name" value="ALLANTOINASE"/>
    <property type="match status" value="1"/>
</dbReference>
<dbReference type="GO" id="GO:0006145">
    <property type="term" value="P:purine nucleobase catabolic process"/>
    <property type="evidence" value="ECO:0007669"/>
    <property type="project" value="TreeGrafter"/>
</dbReference>
<dbReference type="STRING" id="405564.SAMN04487905_11745"/>
<keyword evidence="9" id="KW-1185">Reference proteome</keyword>
<evidence type="ECO:0000313" key="9">
    <source>
        <dbReference type="Proteomes" id="UP000199497"/>
    </source>
</evidence>